<proteinExistence type="predicted"/>
<evidence type="ECO:0000313" key="3">
    <source>
        <dbReference type="Proteomes" id="UP000029738"/>
    </source>
</evidence>
<gene>
    <name evidence="2" type="ORF">DA73_0208320</name>
    <name evidence="1" type="ORF">DA73_0400020835</name>
</gene>
<organism evidence="2">
    <name type="scientific">Tolypothrix bouteillei VB521301</name>
    <dbReference type="NCBI Taxonomy" id="1479485"/>
    <lineage>
        <taxon>Bacteria</taxon>
        <taxon>Bacillati</taxon>
        <taxon>Cyanobacteriota</taxon>
        <taxon>Cyanophyceae</taxon>
        <taxon>Nostocales</taxon>
        <taxon>Tolypothrichaceae</taxon>
        <taxon>Tolypothrix</taxon>
    </lineage>
</organism>
<name>A0A0C1RCG6_9CYAN</name>
<dbReference type="Proteomes" id="UP000029738">
    <property type="component" value="Unassembled WGS sequence"/>
</dbReference>
<comment type="caution">
    <text evidence="2">The sequence shown here is derived from an EMBL/GenBank/DDBJ whole genome shotgun (WGS) entry which is preliminary data.</text>
</comment>
<reference evidence="1" key="2">
    <citation type="submission" date="2019-11" db="EMBL/GenBank/DDBJ databases">
        <title>Improved Assembly of Tolypothrix boutellei genome.</title>
        <authorList>
            <person name="Sarangi A.N."/>
            <person name="Mukherjee M."/>
            <person name="Ghosh S."/>
            <person name="Singh D."/>
            <person name="Das A."/>
            <person name="Kant S."/>
            <person name="Prusty A."/>
            <person name="Tripathy S."/>
        </authorList>
    </citation>
    <scope>NUCLEOTIDE SEQUENCE</scope>
    <source>
        <strain evidence="1">VB521301</strain>
    </source>
</reference>
<reference evidence="2" key="1">
    <citation type="journal article" date="2015" name="Genome Announc.">
        <title>Draft Genome Sequence of Tolypothrix boutellei Strain VB521301.</title>
        <authorList>
            <person name="Chandrababunaidu M.M."/>
            <person name="Singh D."/>
            <person name="Sen D."/>
            <person name="Bhan S."/>
            <person name="Das S."/>
            <person name="Gupta A."/>
            <person name="Adhikary S.P."/>
            <person name="Tripathy S."/>
        </authorList>
    </citation>
    <scope>NUCLEOTIDE SEQUENCE</scope>
    <source>
        <strain evidence="2">VB521301</strain>
    </source>
</reference>
<dbReference type="RefSeq" id="WP_050045341.1">
    <property type="nucleotide sequence ID" value="NZ_JHEG04000001.1"/>
</dbReference>
<accession>A0A0C1RCG6</accession>
<evidence type="ECO:0000313" key="2">
    <source>
        <dbReference type="EMBL" id="KIE13343.1"/>
    </source>
</evidence>
<sequence>MLITELFVKELLCLTLSTGADFTLQSFVMLKLVHEGRSTETEGRRSKSFCASFWSVTNGCPIYAIVVLVL</sequence>
<dbReference type="EMBL" id="JHEG04000001">
    <property type="protein sequence ID" value="KAF3887659.1"/>
    <property type="molecule type" value="Genomic_DNA"/>
</dbReference>
<keyword evidence="3" id="KW-1185">Reference proteome</keyword>
<dbReference type="STRING" id="1479485.DA73_0208320"/>
<dbReference type="AlphaFoldDB" id="A0A0C1RCG6"/>
<protein>
    <submittedName>
        <fullName evidence="2">Uncharacterized protein</fullName>
    </submittedName>
</protein>
<evidence type="ECO:0000313" key="1">
    <source>
        <dbReference type="EMBL" id="KAF3887659.1"/>
    </source>
</evidence>
<dbReference type="EMBL" id="JHEG02000019">
    <property type="protein sequence ID" value="KIE13343.1"/>
    <property type="molecule type" value="Genomic_DNA"/>
</dbReference>